<gene>
    <name evidence="11" type="ORF">CLUP02_10248</name>
</gene>
<comment type="subcellular location">
    <subcellularLocation>
        <location evidence="1">Nucleus envelope</location>
    </subcellularLocation>
</comment>
<dbReference type="GO" id="GO:0016973">
    <property type="term" value="P:poly(A)+ mRNA export from nucleus"/>
    <property type="evidence" value="ECO:0007669"/>
    <property type="project" value="TreeGrafter"/>
</dbReference>
<comment type="similarity">
    <text evidence="2">Belongs to the nucleoporin Nup133 family.</text>
</comment>
<feature type="region of interest" description="Disordered" evidence="8">
    <location>
        <begin position="632"/>
        <end position="659"/>
    </location>
</feature>
<keyword evidence="12" id="KW-1185">Reference proteome</keyword>
<dbReference type="Gene3D" id="1.20.58.1380">
    <property type="match status" value="1"/>
</dbReference>
<dbReference type="KEGG" id="clup:CLUP02_10248"/>
<evidence type="ECO:0000256" key="3">
    <source>
        <dbReference type="ARBA" id="ARBA00022448"/>
    </source>
</evidence>
<organism evidence="11 12">
    <name type="scientific">Colletotrichum lupini</name>
    <dbReference type="NCBI Taxonomy" id="145971"/>
    <lineage>
        <taxon>Eukaryota</taxon>
        <taxon>Fungi</taxon>
        <taxon>Dikarya</taxon>
        <taxon>Ascomycota</taxon>
        <taxon>Pezizomycotina</taxon>
        <taxon>Sordariomycetes</taxon>
        <taxon>Hypocreomycetidae</taxon>
        <taxon>Glomerellales</taxon>
        <taxon>Glomerellaceae</taxon>
        <taxon>Colletotrichum</taxon>
        <taxon>Colletotrichum acutatum species complex</taxon>
    </lineage>
</organism>
<dbReference type="PANTHER" id="PTHR13405:SF11">
    <property type="entry name" value="NUCLEAR PORE COMPLEX PROTEIN NUP133"/>
    <property type="match status" value="1"/>
</dbReference>
<evidence type="ECO:0000256" key="2">
    <source>
        <dbReference type="ARBA" id="ARBA00005569"/>
    </source>
</evidence>
<keyword evidence="4" id="KW-0509">mRNA transport</keyword>
<evidence type="ECO:0008006" key="13">
    <source>
        <dbReference type="Google" id="ProtNLM"/>
    </source>
</evidence>
<dbReference type="Pfam" id="PF03177">
    <property type="entry name" value="Nucleoporin_C"/>
    <property type="match status" value="1"/>
</dbReference>
<dbReference type="GeneID" id="73344234"/>
<reference evidence="11" key="1">
    <citation type="journal article" date="2021" name="Mol. Plant Microbe Interact.">
        <title>Complete Genome Sequence of the Plant-Pathogenic Fungus Colletotrichum lupini.</title>
        <authorList>
            <person name="Baroncelli R."/>
            <person name="Pensec F."/>
            <person name="Da Lio D."/>
            <person name="Boufleur T."/>
            <person name="Vicente I."/>
            <person name="Sarrocco S."/>
            <person name="Picot A."/>
            <person name="Baraldi E."/>
            <person name="Sukno S."/>
            <person name="Thon M."/>
            <person name="Le Floch G."/>
        </authorList>
    </citation>
    <scope>NUCLEOTIDE SEQUENCE</scope>
    <source>
        <strain evidence="11">IMI 504893</strain>
    </source>
</reference>
<feature type="domain" description="Nucleoporin Nup133/Nup155-like C-terminal" evidence="9">
    <location>
        <begin position="784"/>
        <end position="1439"/>
    </location>
</feature>
<dbReference type="GO" id="GO:0000972">
    <property type="term" value="P:transcription-dependent tethering of RNA polymerase II gene DNA at nuclear periphery"/>
    <property type="evidence" value="ECO:0007669"/>
    <property type="project" value="TreeGrafter"/>
</dbReference>
<evidence type="ECO:0000259" key="9">
    <source>
        <dbReference type="Pfam" id="PF03177"/>
    </source>
</evidence>
<feature type="region of interest" description="Disordered" evidence="8">
    <location>
        <begin position="174"/>
        <end position="212"/>
    </location>
</feature>
<evidence type="ECO:0000256" key="7">
    <source>
        <dbReference type="ARBA" id="ARBA00023242"/>
    </source>
</evidence>
<dbReference type="InterPro" id="IPR037624">
    <property type="entry name" value="Nup133-like"/>
</dbReference>
<dbReference type="SUPFAM" id="SSF117289">
    <property type="entry name" value="Nucleoporin domain"/>
    <property type="match status" value="1"/>
</dbReference>
<dbReference type="GO" id="GO:0031080">
    <property type="term" value="C:nuclear pore outer ring"/>
    <property type="evidence" value="ECO:0007669"/>
    <property type="project" value="TreeGrafter"/>
</dbReference>
<keyword evidence="7" id="KW-0539">Nucleus</keyword>
<proteinExistence type="inferred from homology"/>
<keyword evidence="5" id="KW-0653">Protein transport</keyword>
<feature type="domain" description="Nucleoporin Nup133/Nup155-like N-terminal" evidence="10">
    <location>
        <begin position="216"/>
        <end position="673"/>
    </location>
</feature>
<dbReference type="InterPro" id="IPR014908">
    <property type="entry name" value="Nucleoporin_Nup133/Nup155_N"/>
</dbReference>
<evidence type="ECO:0000256" key="4">
    <source>
        <dbReference type="ARBA" id="ARBA00022816"/>
    </source>
</evidence>
<dbReference type="InterPro" id="IPR007187">
    <property type="entry name" value="Nucleoporin_Nup133/Nup155_C"/>
</dbReference>
<evidence type="ECO:0000256" key="5">
    <source>
        <dbReference type="ARBA" id="ARBA00022927"/>
    </source>
</evidence>
<dbReference type="FunFam" id="2.130.10.10:FF:001057">
    <property type="entry name" value="Nuclear pore complex subunit Nup133, putative"/>
    <property type="match status" value="1"/>
</dbReference>
<dbReference type="Pfam" id="PF08801">
    <property type="entry name" value="Nucleoporin_N"/>
    <property type="match status" value="1"/>
</dbReference>
<keyword evidence="6" id="KW-0811">Translocation</keyword>
<dbReference type="GO" id="GO:0017056">
    <property type="term" value="F:structural constituent of nuclear pore"/>
    <property type="evidence" value="ECO:0007669"/>
    <property type="project" value="InterPro"/>
</dbReference>
<dbReference type="EMBL" id="CP019477">
    <property type="protein sequence ID" value="UQC84752.1"/>
    <property type="molecule type" value="Genomic_DNA"/>
</dbReference>
<evidence type="ECO:0000259" key="10">
    <source>
        <dbReference type="Pfam" id="PF08801"/>
    </source>
</evidence>
<dbReference type="RefSeq" id="XP_049146369.1">
    <property type="nucleotide sequence ID" value="XM_049289224.1"/>
</dbReference>
<dbReference type="Gene3D" id="2.130.10.10">
    <property type="entry name" value="YVTN repeat-like/Quinoprotein amine dehydrogenase"/>
    <property type="match status" value="1"/>
</dbReference>
<dbReference type="GO" id="GO:0006606">
    <property type="term" value="P:protein import into nucleus"/>
    <property type="evidence" value="ECO:0007669"/>
    <property type="project" value="TreeGrafter"/>
</dbReference>
<evidence type="ECO:0000256" key="8">
    <source>
        <dbReference type="SAM" id="MobiDB-lite"/>
    </source>
</evidence>
<dbReference type="PANTHER" id="PTHR13405">
    <property type="entry name" value="NUCLEAR PORE COMPLEX PROTEIN NUP133"/>
    <property type="match status" value="1"/>
</dbReference>
<feature type="compositionally biased region" description="Basic and acidic residues" evidence="8">
    <location>
        <begin position="189"/>
        <end position="208"/>
    </location>
</feature>
<evidence type="ECO:0000256" key="1">
    <source>
        <dbReference type="ARBA" id="ARBA00004259"/>
    </source>
</evidence>
<evidence type="ECO:0000313" key="11">
    <source>
        <dbReference type="EMBL" id="UQC84752.1"/>
    </source>
</evidence>
<dbReference type="InterPro" id="IPR015943">
    <property type="entry name" value="WD40/YVTN_repeat-like_dom_sf"/>
</dbReference>
<keyword evidence="3" id="KW-0813">Transport</keyword>
<dbReference type="Proteomes" id="UP000830671">
    <property type="component" value="Chromosome 5"/>
</dbReference>
<name>A0A9Q8SY36_9PEZI</name>
<feature type="region of interest" description="Disordered" evidence="8">
    <location>
        <begin position="102"/>
        <end position="160"/>
    </location>
</feature>
<evidence type="ECO:0000256" key="6">
    <source>
        <dbReference type="ARBA" id="ARBA00023010"/>
    </source>
</evidence>
<evidence type="ECO:0000313" key="12">
    <source>
        <dbReference type="Proteomes" id="UP000830671"/>
    </source>
</evidence>
<sequence length="1476" mass="165671">MGSLSHFEVLEATNLPCLPVPAQQDLRKSRYTRAVVAPSAASAGTPAHLHTCPDLLLTGVMEPDTTLLVVRQELLALLNHHGDRDHDPHQPPRARSLDSITMFSPSMNEGGPATATRSRRRQRPASNESLAQQPKAKRQRLPLTEQTFVNPDVSAPTGPEMYEVKSDKVAILDTRQDGIENQNPITPTPRKELSVRAKKPKGGDRPTKGDGSIVLTTNNAYTVSKLPALPDRLRADASAQQQADIFSNRYALSLSHTHAIVWPYTDPSQSPETFTFTLPYPSKHTSEPLPLGCLVSPSASSTEPGLVVVMPISGKIAYWESITSAATLDFMKKQRNGVEGSISGMFSGEKVIQITNAESAGFVLAFSSGRLAYMSVRDSHGRPTISVQFLRTNLGSTAGGIFGSIRHALTQTAGRGDIAAVRAERTSRVGERNVVAATLKGRLHAWNVHRGGHHDTIVEADMQEEIIQAIRDVDPSAADFQPETFEVVDFAFVPKGLDAKYRDMSRLSNAMASEDKNLQHLLLLVSFTKKKESHYSLVEVILSPASAQVGMVRPISSYKTRFNPANPVQSTRPRLHLPRPALVAFVVFDKAVVVASIGNPPESPDAQLQEDNHIIPPTYEDVITLSDNNQPEILGSGFEEPQTANTGHEESRSRQKTKNPAVVLMVRGTGIVRLTTTDIDKFGSDQPPKVTPKSKLEQAVFFGNKQDTPLIFDGRKGVQFSDEEVSEAALQLSHEIMSSATSHISSLPASLEDNLSTRCQALDRLMSHLKTTKVKLDRRTRWLLLSHAEKMMVATVLWKRHEAFTNERPANDKKDLIAEIVEFIHQDEKTNPNRSAGEVDRVRHWFVHDVGKLEIFIAWAYEVIKYMYKDHIMDDAKITRLMYEAQQVNLVALMTALEYRQKKLSFYGLEDEELQFGILRDNYDGLAEPWTGCHYICNNLKRLLELSHTWLDQYYPPKEKTKDKTKQPDPALLEKINSEIANLSDLYLVSLLEASRWNAVQQDAKAQKWSEHLSKLYDSDRNDKVLSLLRLGKWDESINIAEKHRCWRALALAMIEQINSLRSEATVSRSQVDARELTKQAELKEKQIGVYFDKYGEAFAFPTYDILLDNAGVQAVLDFSHDNHGYRTNFLRTKPELAKISWINDIQRERDIGHAAETLFDLGITREQQVWNKKIELSLGKLALLAESEKPAPSDLFGFKQANVEVEGTSDEKIEIIDDQLHLIKIQDQLYAQIFPSVQMAVDESAELQLAMENHCLHIPKKQKALIQVFESSMRRLLKHEALDAMSLIDLLTLVHLPDETAADIDDPFYLALEAASLGLKGEESKMAKRLIWRRCFIRDDWTKLNDTQLKDDSFVGEKLTRTTLFSAFISCYQKQRIDEPFQPTRPSDALGAFVDDLDARWASWEKSYRDKLLDAMKWEDSVLRKYIDKARLEEWTRTTAESAETLVADSVDEATRAATEDIPDLQTNGKANGLH</sequence>
<protein>
    <recommendedName>
        <fullName evidence="13">Nucleoporin NUP133</fullName>
    </recommendedName>
</protein>
<accession>A0A9Q8SY36</accession>